<dbReference type="GO" id="GO:0005975">
    <property type="term" value="P:carbohydrate metabolic process"/>
    <property type="evidence" value="ECO:0007669"/>
    <property type="project" value="InterPro"/>
</dbReference>
<gene>
    <name evidence="4" type="ORF">LKD48_00740</name>
</gene>
<protein>
    <submittedName>
        <fullName evidence="4">SH3 domain-containing protein</fullName>
    </submittedName>
</protein>
<dbReference type="Proteomes" id="UP001198200">
    <property type="component" value="Unassembled WGS sequence"/>
</dbReference>
<organism evidence="4 5">
    <name type="scientific">Anthropogastromicrobium aceti</name>
    <dbReference type="NCBI Taxonomy" id="2981768"/>
    <lineage>
        <taxon>Bacteria</taxon>
        <taxon>Bacillati</taxon>
        <taxon>Bacillota</taxon>
        <taxon>Clostridia</taxon>
        <taxon>Lachnospirales</taxon>
        <taxon>Lachnospiraceae</taxon>
        <taxon>Anthropogastromicrobium</taxon>
    </lineage>
</organism>
<feature type="compositionally biased region" description="Basic and acidic residues" evidence="1">
    <location>
        <begin position="1"/>
        <end position="27"/>
    </location>
</feature>
<dbReference type="AlphaFoldDB" id="A0AAE3E1Q9"/>
<feature type="region of interest" description="Disordered" evidence="1">
    <location>
        <begin position="1"/>
        <end position="36"/>
    </location>
</feature>
<feature type="transmembrane region" description="Helical" evidence="2">
    <location>
        <begin position="42"/>
        <end position="63"/>
    </location>
</feature>
<dbReference type="RefSeq" id="WP_308730861.1">
    <property type="nucleotide sequence ID" value="NZ_JAJEQN010000002.1"/>
</dbReference>
<comment type="caution">
    <text evidence="4">The sequence shown here is derived from an EMBL/GenBank/DDBJ whole genome shotgun (WGS) entry which is preliminary data.</text>
</comment>
<dbReference type="Gene3D" id="2.30.30.40">
    <property type="entry name" value="SH3 Domains"/>
    <property type="match status" value="1"/>
</dbReference>
<name>A0AAE3E1Q9_9FIRM</name>
<keyword evidence="5" id="KW-1185">Reference proteome</keyword>
<evidence type="ECO:0000313" key="4">
    <source>
        <dbReference type="EMBL" id="MCC2220175.1"/>
    </source>
</evidence>
<accession>A0AAE3E1Q9</accession>
<dbReference type="InterPro" id="IPR029070">
    <property type="entry name" value="Chitinase_insertion_sf"/>
</dbReference>
<sequence length="624" mass="70493">MGDEKNSEKDFEKEKKKKIEKEPEKQTKKAPKPKKRKKKGKAGFLFILLILLAVIGAGVYLLIPSKNRVSHNQYFGLEDDNQYGLIVNSEIVDITNGAPFEENGVWYLPFSTLYYEISDAFYYDGLALLYTDPLQTYSAAPGESFYTDSDGIKYTLTYQPCYFKDGSLCIALDYLKLMDYSYYTVDDTMKSIWVFNDWSEQPRASLLKDTKARTQAGIKNDIVASLATDDVVTVLEQGASWSRVQTQTGLVGYVQNKMLGEIKEEAKAVPDGRPLPKYTNIAMDEMVVMGWHQVFSESGYSQLDDIISTAKGMNVICPTWFTIKDNDGNIQNLGEKKYVTKAHKAGLQVWVMLDDINISTDGLQVFGTTSHRKTLITAVIDAVKELGADGINLDVETIKSDVGPSYIQFIRELSAACRKEKLVLSVDNYSPMPHTAFYDRTQQGQVVDYVVVMAYDEHYVKGPEAGSTSSLAFVKQSAERTIAEVPKEKVIVGLPFYSRLWCETPAESESDKTDNSQVFVDNSDGAYDSKNNKYLLSSKGVSMEGENNIIREHDLSLTWLDDVGQFYTEYEENGSWYRLWVEDENSMDLKMQAACSYEPGGVAFFKLNMENKETWSIIRKYTDK</sequence>
<feature type="domain" description="GH18" evidence="3">
    <location>
        <begin position="248"/>
        <end position="624"/>
    </location>
</feature>
<dbReference type="EMBL" id="JAJEQN010000002">
    <property type="protein sequence ID" value="MCC2220175.1"/>
    <property type="molecule type" value="Genomic_DNA"/>
</dbReference>
<dbReference type="PROSITE" id="PS51910">
    <property type="entry name" value="GH18_2"/>
    <property type="match status" value="1"/>
</dbReference>
<keyword evidence="2" id="KW-0812">Transmembrane</keyword>
<dbReference type="Pfam" id="PF08239">
    <property type="entry name" value="SH3_3"/>
    <property type="match status" value="1"/>
</dbReference>
<dbReference type="PANTHER" id="PTHR46066:SF2">
    <property type="entry name" value="CHITINASE DOMAIN-CONTAINING PROTEIN 1"/>
    <property type="match status" value="1"/>
</dbReference>
<dbReference type="PANTHER" id="PTHR46066">
    <property type="entry name" value="CHITINASE DOMAIN-CONTAINING PROTEIN 1 FAMILY MEMBER"/>
    <property type="match status" value="1"/>
</dbReference>
<dbReference type="SUPFAM" id="SSF51445">
    <property type="entry name" value="(Trans)glycosidases"/>
    <property type="match status" value="1"/>
</dbReference>
<dbReference type="SMART" id="SM00636">
    <property type="entry name" value="Glyco_18"/>
    <property type="match status" value="1"/>
</dbReference>
<dbReference type="InterPro" id="IPR017853">
    <property type="entry name" value="GH"/>
</dbReference>
<dbReference type="InterPro" id="IPR003646">
    <property type="entry name" value="SH3-like_bac-type"/>
</dbReference>
<reference evidence="4 5" key="1">
    <citation type="submission" date="2021-10" db="EMBL/GenBank/DDBJ databases">
        <title>Anaerobic single-cell dispensing facilitates the cultivation of human gut bacteria.</title>
        <authorList>
            <person name="Afrizal A."/>
        </authorList>
    </citation>
    <scope>NUCLEOTIDE SEQUENCE [LARGE SCALE GENOMIC DNA]</scope>
    <source>
        <strain evidence="4 5">CLA-AA-H224</strain>
    </source>
</reference>
<dbReference type="Gene3D" id="3.20.20.80">
    <property type="entry name" value="Glycosidases"/>
    <property type="match status" value="1"/>
</dbReference>
<proteinExistence type="predicted"/>
<evidence type="ECO:0000313" key="5">
    <source>
        <dbReference type="Proteomes" id="UP001198200"/>
    </source>
</evidence>
<dbReference type="Gene3D" id="3.10.50.10">
    <property type="match status" value="1"/>
</dbReference>
<keyword evidence="2" id="KW-0472">Membrane</keyword>
<dbReference type="GO" id="GO:0008061">
    <property type="term" value="F:chitin binding"/>
    <property type="evidence" value="ECO:0007669"/>
    <property type="project" value="InterPro"/>
</dbReference>
<dbReference type="Pfam" id="PF00704">
    <property type="entry name" value="Glyco_hydro_18"/>
    <property type="match status" value="1"/>
</dbReference>
<evidence type="ECO:0000256" key="2">
    <source>
        <dbReference type="SAM" id="Phobius"/>
    </source>
</evidence>
<evidence type="ECO:0000256" key="1">
    <source>
        <dbReference type="SAM" id="MobiDB-lite"/>
    </source>
</evidence>
<dbReference type="InterPro" id="IPR011583">
    <property type="entry name" value="Chitinase_II/V-like_cat"/>
</dbReference>
<evidence type="ECO:0000259" key="3">
    <source>
        <dbReference type="PROSITE" id="PS51910"/>
    </source>
</evidence>
<keyword evidence="2" id="KW-1133">Transmembrane helix</keyword>
<dbReference type="InterPro" id="IPR001223">
    <property type="entry name" value="Glyco_hydro18_cat"/>
</dbReference>